<dbReference type="SUPFAM" id="SSF47473">
    <property type="entry name" value="EF-hand"/>
    <property type="match status" value="2"/>
</dbReference>
<dbReference type="GO" id="GO:0006897">
    <property type="term" value="P:endocytosis"/>
    <property type="evidence" value="ECO:0007669"/>
    <property type="project" value="TreeGrafter"/>
</dbReference>
<proteinExistence type="predicted"/>
<dbReference type="EMBL" id="CAJZBQ010000017">
    <property type="protein sequence ID" value="CAG9316931.1"/>
    <property type="molecule type" value="Genomic_DNA"/>
</dbReference>
<feature type="region of interest" description="Disordered" evidence="1">
    <location>
        <begin position="371"/>
        <end position="405"/>
    </location>
</feature>
<evidence type="ECO:0000259" key="3">
    <source>
        <dbReference type="PROSITE" id="PS50222"/>
    </source>
</evidence>
<dbReference type="CDD" id="cd00052">
    <property type="entry name" value="EH"/>
    <property type="match status" value="2"/>
</dbReference>
<feature type="compositionally biased region" description="Basic and acidic residues" evidence="1">
    <location>
        <begin position="391"/>
        <end position="405"/>
    </location>
</feature>
<name>A0AAU9IZ10_9CILI</name>
<evidence type="ECO:0000259" key="2">
    <source>
        <dbReference type="PROSITE" id="PS50031"/>
    </source>
</evidence>
<dbReference type="PROSITE" id="PS50031">
    <property type="entry name" value="EH"/>
    <property type="match status" value="2"/>
</dbReference>
<dbReference type="PANTHER" id="PTHR11216">
    <property type="entry name" value="EH DOMAIN"/>
    <property type="match status" value="1"/>
</dbReference>
<dbReference type="PANTHER" id="PTHR11216:SF174">
    <property type="entry name" value="GH06923P"/>
    <property type="match status" value="1"/>
</dbReference>
<gene>
    <name evidence="4" type="ORF">BSTOLATCC_MIC17562</name>
</gene>
<dbReference type="GO" id="GO:0016197">
    <property type="term" value="P:endosomal transport"/>
    <property type="evidence" value="ECO:0007669"/>
    <property type="project" value="TreeGrafter"/>
</dbReference>
<organism evidence="4 5">
    <name type="scientific">Blepharisma stoltei</name>
    <dbReference type="NCBI Taxonomy" id="1481888"/>
    <lineage>
        <taxon>Eukaryota</taxon>
        <taxon>Sar</taxon>
        <taxon>Alveolata</taxon>
        <taxon>Ciliophora</taxon>
        <taxon>Postciliodesmatophora</taxon>
        <taxon>Heterotrichea</taxon>
        <taxon>Heterotrichida</taxon>
        <taxon>Blepharismidae</taxon>
        <taxon>Blepharisma</taxon>
    </lineage>
</organism>
<dbReference type="InterPro" id="IPR011992">
    <property type="entry name" value="EF-hand-dom_pair"/>
</dbReference>
<dbReference type="AlphaFoldDB" id="A0AAU9IZ10"/>
<dbReference type="InterPro" id="IPR000261">
    <property type="entry name" value="EH_dom"/>
</dbReference>
<accession>A0AAU9IZ10</accession>
<evidence type="ECO:0000313" key="4">
    <source>
        <dbReference type="EMBL" id="CAG9316931.1"/>
    </source>
</evidence>
<dbReference type="Proteomes" id="UP001162131">
    <property type="component" value="Unassembled WGS sequence"/>
</dbReference>
<sequence>MNPNYAAAWQTNFPQMQAAPPQPMYGGGFQTNVYSNQIPSYQQPPPPPPAPLRVKLEPRERGLYNLLLSQADPESKGRLEGAQVVDFFKRSGISTDQLKEIWTICTPNGESFLDRERFYVALRLIALAQEGKPVNVDAIYANTPAALPNFKSNVVVKDKWDIEDDDKDKYEKFFNQVSQGKGFLTADEAYGLLTRTGAKSEYLAKIWNMCDPNDSGELNKNHFIVAMHLASKVKALSEPVPDEIPQVLNKIFFAKIDEPAPIEPPKPEAFSEFGINATSASFPSVGFGIDNSGGFGMQASQKPADPFGLGFQTAPSKPIKLNMDKPDDSLMMKNIAKPPEPVLFDKAPAMKPSDPSFEFKAQPLKDDLLEEEPQQSFGRSSSQSSSKKNTYKADENLDGLQKRNNELTEQLREIEDEIQEKLREWRDVRSRLSLERERNQVLASRLEEMNSKVLQDTFQVAIKSFKL</sequence>
<dbReference type="GO" id="GO:0005886">
    <property type="term" value="C:plasma membrane"/>
    <property type="evidence" value="ECO:0007669"/>
    <property type="project" value="TreeGrafter"/>
</dbReference>
<feature type="compositionally biased region" description="Low complexity" evidence="1">
    <location>
        <begin position="374"/>
        <end position="386"/>
    </location>
</feature>
<dbReference type="SMART" id="SM00027">
    <property type="entry name" value="EH"/>
    <property type="match status" value="2"/>
</dbReference>
<dbReference type="Gene3D" id="1.10.238.10">
    <property type="entry name" value="EF-hand"/>
    <property type="match status" value="2"/>
</dbReference>
<reference evidence="4" key="1">
    <citation type="submission" date="2021-09" db="EMBL/GenBank/DDBJ databases">
        <authorList>
            <consortium name="AG Swart"/>
            <person name="Singh M."/>
            <person name="Singh A."/>
            <person name="Seah K."/>
            <person name="Emmerich C."/>
        </authorList>
    </citation>
    <scope>NUCLEOTIDE SEQUENCE</scope>
    <source>
        <strain evidence="4">ATCC30299</strain>
    </source>
</reference>
<feature type="domain" description="EH" evidence="2">
    <location>
        <begin position="60"/>
        <end position="149"/>
    </location>
</feature>
<feature type="domain" description="EH" evidence="2">
    <location>
        <begin position="166"/>
        <end position="245"/>
    </location>
</feature>
<dbReference type="InterPro" id="IPR002048">
    <property type="entry name" value="EF_hand_dom"/>
</dbReference>
<evidence type="ECO:0000256" key="1">
    <source>
        <dbReference type="SAM" id="MobiDB-lite"/>
    </source>
</evidence>
<dbReference type="GO" id="GO:0005509">
    <property type="term" value="F:calcium ion binding"/>
    <property type="evidence" value="ECO:0007669"/>
    <property type="project" value="InterPro"/>
</dbReference>
<evidence type="ECO:0000313" key="5">
    <source>
        <dbReference type="Proteomes" id="UP001162131"/>
    </source>
</evidence>
<protein>
    <submittedName>
        <fullName evidence="4">Uncharacterized protein</fullName>
    </submittedName>
</protein>
<dbReference type="GO" id="GO:0005737">
    <property type="term" value="C:cytoplasm"/>
    <property type="evidence" value="ECO:0007669"/>
    <property type="project" value="TreeGrafter"/>
</dbReference>
<dbReference type="Pfam" id="PF12763">
    <property type="entry name" value="EH"/>
    <property type="match status" value="2"/>
</dbReference>
<feature type="domain" description="EF-hand" evidence="3">
    <location>
        <begin position="198"/>
        <end position="233"/>
    </location>
</feature>
<dbReference type="PROSITE" id="PS50222">
    <property type="entry name" value="EF_HAND_2"/>
    <property type="match status" value="1"/>
</dbReference>
<comment type="caution">
    <text evidence="4">The sequence shown here is derived from an EMBL/GenBank/DDBJ whole genome shotgun (WGS) entry which is preliminary data.</text>
</comment>
<keyword evidence="5" id="KW-1185">Reference proteome</keyword>